<evidence type="ECO:0000259" key="3">
    <source>
        <dbReference type="Pfam" id="PF01551"/>
    </source>
</evidence>
<protein>
    <submittedName>
        <fullName evidence="5">Peptidoglycan hydrolase CwlO-like protein</fullName>
    </submittedName>
</protein>
<sequence length="463" mass="51347">MKKLLVITIVATLGIQVITTMPRKSEFEGNEPQWQQTCSQYITDPSLQETCREFLAYMQTQKESYLKEADSIQSKIDSLKSDIDRLTNLSKEYSEQIASLNSQLSQAESSIVAMEQNIVLAQQDIEKNESNISKRKEHIMDRMLDLQVDINTNQYFDFIMGAGSFVDLLQRVQSIQTLTESDQKLIEQLKDEIQKLETAKVEYARLQDTLELQKESLIYNKERVASLEEGNKAIMQEYQKVQANLTAEKNRTMAAANTSEANMPSLDFGTLPEDGSEPEVPLPPMESASLIRPVQAGYISAGTWSYPNGWGLHLGVDFAAPIGTPIYAPADAIVLYANNPVSSNGGYLGNWEGTPLGGGNTVKLLMEVNGEVYSMNFYHCSQSMPVIGKSSVKQGEVIAYVGNSGNTSGAHLHLEVLKLSINKNQAINAWNATKDWQYGTGWDIPANCGSQACKLRPEEVFGL</sequence>
<evidence type="ECO:0000313" key="6">
    <source>
        <dbReference type="Proteomes" id="UP000294743"/>
    </source>
</evidence>
<reference evidence="5 6" key="1">
    <citation type="submission" date="2019-03" db="EMBL/GenBank/DDBJ databases">
        <title>Genomic Encyclopedia of Type Strains, Phase IV (KMG-IV): sequencing the most valuable type-strain genomes for metagenomic binning, comparative biology and taxonomic classification.</title>
        <authorList>
            <person name="Goeker M."/>
        </authorList>
    </citation>
    <scope>NUCLEOTIDE SEQUENCE [LARGE SCALE GENOMIC DNA]</scope>
    <source>
        <strain evidence="5 6">DSM 28867</strain>
    </source>
</reference>
<dbReference type="InterPro" id="IPR016047">
    <property type="entry name" value="M23ase_b-sheet_dom"/>
</dbReference>
<evidence type="ECO:0000259" key="4">
    <source>
        <dbReference type="Pfam" id="PF24568"/>
    </source>
</evidence>
<dbReference type="CDD" id="cd12797">
    <property type="entry name" value="M23_peptidase"/>
    <property type="match status" value="1"/>
</dbReference>
<dbReference type="Pfam" id="PF24568">
    <property type="entry name" value="CC_PcsB"/>
    <property type="match status" value="1"/>
</dbReference>
<keyword evidence="2" id="KW-0175">Coiled coil</keyword>
<accession>A0A4R7ZGX8</accession>
<dbReference type="Proteomes" id="UP000294743">
    <property type="component" value="Unassembled WGS sequence"/>
</dbReference>
<dbReference type="Gene3D" id="6.10.250.3150">
    <property type="match status" value="1"/>
</dbReference>
<evidence type="ECO:0000313" key="5">
    <source>
        <dbReference type="EMBL" id="TDW16953.1"/>
    </source>
</evidence>
<dbReference type="PANTHER" id="PTHR21666:SF270">
    <property type="entry name" value="MUREIN HYDROLASE ACTIVATOR ENVC"/>
    <property type="match status" value="1"/>
</dbReference>
<feature type="domain" description="Peptidoglycan hydrolase PcsB coiled-coil" evidence="4">
    <location>
        <begin position="125"/>
        <end position="198"/>
    </location>
</feature>
<evidence type="ECO:0000256" key="2">
    <source>
        <dbReference type="SAM" id="Coils"/>
    </source>
</evidence>
<evidence type="ECO:0000256" key="1">
    <source>
        <dbReference type="ARBA" id="ARBA00022729"/>
    </source>
</evidence>
<keyword evidence="6" id="KW-1185">Reference proteome</keyword>
<dbReference type="OrthoDB" id="9809488at2"/>
<dbReference type="AlphaFoldDB" id="A0A4R7ZGX8"/>
<comment type="caution">
    <text evidence="5">The sequence shown here is derived from an EMBL/GenBank/DDBJ whole genome shotgun (WGS) entry which is preliminary data.</text>
</comment>
<name>A0A4R7ZGX8_9FIRM</name>
<dbReference type="SUPFAM" id="SSF51261">
    <property type="entry name" value="Duplicated hybrid motif"/>
    <property type="match status" value="1"/>
</dbReference>
<dbReference type="InterPro" id="IPR011055">
    <property type="entry name" value="Dup_hybrid_motif"/>
</dbReference>
<dbReference type="InterPro" id="IPR057309">
    <property type="entry name" value="PcsB_CC"/>
</dbReference>
<dbReference type="GO" id="GO:0004222">
    <property type="term" value="F:metalloendopeptidase activity"/>
    <property type="evidence" value="ECO:0007669"/>
    <property type="project" value="TreeGrafter"/>
</dbReference>
<feature type="domain" description="M23ase beta-sheet core" evidence="3">
    <location>
        <begin position="313"/>
        <end position="423"/>
    </location>
</feature>
<feature type="coiled-coil region" evidence="2">
    <location>
        <begin position="62"/>
        <end position="131"/>
    </location>
</feature>
<dbReference type="PANTHER" id="PTHR21666">
    <property type="entry name" value="PEPTIDASE-RELATED"/>
    <property type="match status" value="1"/>
</dbReference>
<dbReference type="RefSeq" id="WP_134169571.1">
    <property type="nucleotide sequence ID" value="NZ_SODD01000018.1"/>
</dbReference>
<feature type="coiled-coil region" evidence="2">
    <location>
        <begin position="179"/>
        <end position="251"/>
    </location>
</feature>
<proteinExistence type="predicted"/>
<dbReference type="InterPro" id="IPR050570">
    <property type="entry name" value="Cell_wall_metabolism_enzyme"/>
</dbReference>
<gene>
    <name evidence="5" type="ORF">EDD63_11821</name>
</gene>
<keyword evidence="1" id="KW-0732">Signal</keyword>
<organism evidence="5 6">
    <name type="scientific">Breznakia blatticola</name>
    <dbReference type="NCBI Taxonomy" id="1754012"/>
    <lineage>
        <taxon>Bacteria</taxon>
        <taxon>Bacillati</taxon>
        <taxon>Bacillota</taxon>
        <taxon>Erysipelotrichia</taxon>
        <taxon>Erysipelotrichales</taxon>
        <taxon>Erysipelotrichaceae</taxon>
        <taxon>Breznakia</taxon>
    </lineage>
</organism>
<keyword evidence="5" id="KW-0378">Hydrolase</keyword>
<dbReference type="SUPFAM" id="SSF57997">
    <property type="entry name" value="Tropomyosin"/>
    <property type="match status" value="1"/>
</dbReference>
<dbReference type="Pfam" id="PF01551">
    <property type="entry name" value="Peptidase_M23"/>
    <property type="match status" value="1"/>
</dbReference>
<dbReference type="EMBL" id="SODD01000018">
    <property type="protein sequence ID" value="TDW16953.1"/>
    <property type="molecule type" value="Genomic_DNA"/>
</dbReference>
<dbReference type="Gene3D" id="2.70.70.10">
    <property type="entry name" value="Glucose Permease (Domain IIA)"/>
    <property type="match status" value="1"/>
</dbReference>